<evidence type="ECO:0000259" key="2">
    <source>
        <dbReference type="Pfam" id="PF17161"/>
    </source>
</evidence>
<gene>
    <name evidence="3" type="ORF">HPS54_06635</name>
</gene>
<evidence type="ECO:0000256" key="1">
    <source>
        <dbReference type="SAM" id="SignalP"/>
    </source>
</evidence>
<dbReference type="Pfam" id="PF17161">
    <property type="entry name" value="DUF5123"/>
    <property type="match status" value="1"/>
</dbReference>
<feature type="chain" id="PRO_5045303328" evidence="1">
    <location>
        <begin position="27"/>
        <end position="533"/>
    </location>
</feature>
<name>A0ABX2B106_9BACT</name>
<proteinExistence type="predicted"/>
<keyword evidence="1" id="KW-0732">Signal</keyword>
<evidence type="ECO:0000313" key="3">
    <source>
        <dbReference type="EMBL" id="NPE25194.1"/>
    </source>
</evidence>
<protein>
    <submittedName>
        <fullName evidence="3">DUF5123 domain-containing protein</fullName>
    </submittedName>
</protein>
<evidence type="ECO:0000313" key="4">
    <source>
        <dbReference type="Proteomes" id="UP000820977"/>
    </source>
</evidence>
<dbReference type="PROSITE" id="PS51257">
    <property type="entry name" value="PROKAR_LIPOPROTEIN"/>
    <property type="match status" value="1"/>
</dbReference>
<accession>A0ABX2B106</accession>
<keyword evidence="4" id="KW-1185">Reference proteome</keyword>
<comment type="caution">
    <text evidence="3">The sequence shown here is derived from an EMBL/GenBank/DDBJ whole genome shotgun (WGS) entry which is preliminary data.</text>
</comment>
<dbReference type="EMBL" id="JABKKJ010000008">
    <property type="protein sequence ID" value="NPE25194.1"/>
    <property type="molecule type" value="Genomic_DNA"/>
</dbReference>
<organism evidence="3 4">
    <name type="scientific">Xylanibacter caecicola</name>
    <dbReference type="NCBI Taxonomy" id="2736294"/>
    <lineage>
        <taxon>Bacteria</taxon>
        <taxon>Pseudomonadati</taxon>
        <taxon>Bacteroidota</taxon>
        <taxon>Bacteroidia</taxon>
        <taxon>Bacteroidales</taxon>
        <taxon>Prevotellaceae</taxon>
        <taxon>Xylanibacter</taxon>
    </lineage>
</organism>
<dbReference type="Proteomes" id="UP000820977">
    <property type="component" value="Unassembled WGS sequence"/>
</dbReference>
<dbReference type="InterPro" id="IPR033427">
    <property type="entry name" value="DUF5123"/>
</dbReference>
<reference evidence="3 4" key="1">
    <citation type="submission" date="2020-05" db="EMBL/GenBank/DDBJ databases">
        <title>Distinct polysaccharide utilization as determinants for interspecies competition between intestinal Prevotella spp.</title>
        <authorList>
            <person name="Galvez E.J.C."/>
            <person name="Iljazovic A."/>
            <person name="Strowig T."/>
        </authorList>
    </citation>
    <scope>NUCLEOTIDE SEQUENCE [LARGE SCALE GENOMIC DNA]</scope>
    <source>
        <strain evidence="3 4">PCHR</strain>
    </source>
</reference>
<feature type="domain" description="DUF5123" evidence="2">
    <location>
        <begin position="417"/>
        <end position="529"/>
    </location>
</feature>
<feature type="signal peptide" evidence="1">
    <location>
        <begin position="1"/>
        <end position="26"/>
    </location>
</feature>
<sequence>MNFKSKYSIALGSLLFLGAAAFTSCCDDNDWDVDSNFDRMFHPTSLTVDPLDDKVAVVFGKIPGAKGYQVEVSRDSLYDEIELNANGNSLIVELTSSPDTIYNLEGSTKYFLRMRTLGENDKVSKWKYLTKYSFKTKSEQIITNIIPSSHSAVVYYNAEKTIDAAYVYKDEDSTRVDDSAIDFENGVVNVTGLKDNSTYRIKLWNGDNVRGNMSFKTTEDFPEGHDIINLAEGDDLNAILENSANDKLVILMPQGLDYYMPVGEDGNYKTPKIPANIKSIYFWGAAGEGKPTFHIRGAGIDGDKDIVRFYNINLVNNGPSDNYVLNISGGNNIGKLQVEKCTIMNTRGVIRFQNITGGHVGEITVNNCEISNIGSYGFFNSKDQKNMTIGSLNLSNTTISGVAAGALINVAQEGINVNIDHCTIYNCVQAGKSLIDVNKLGITPNVSNTLIGPFNGSDGAKTIKGCSMKGQQTVENTFYTSDQLWNSGYELGNELPASSKDFWIDAANGNFKVNIAYRDMYGKYGDQRWSDDE</sequence>
<dbReference type="RefSeq" id="WP_172344683.1">
    <property type="nucleotide sequence ID" value="NZ_CATEIB010000073.1"/>
</dbReference>